<evidence type="ECO:0000256" key="5">
    <source>
        <dbReference type="ARBA" id="ARBA00038063"/>
    </source>
</evidence>
<name>A0A2Z3H5G2_9BACT</name>
<evidence type="ECO:0000313" key="12">
    <source>
        <dbReference type="Proteomes" id="UP000245802"/>
    </source>
</evidence>
<dbReference type="EMBL" id="CP025958">
    <property type="protein sequence ID" value="AWM38796.1"/>
    <property type="molecule type" value="Genomic_DNA"/>
</dbReference>
<dbReference type="Pfam" id="PF01195">
    <property type="entry name" value="Pept_tRNA_hydro"/>
    <property type="match status" value="1"/>
</dbReference>
<dbReference type="GO" id="GO:0006515">
    <property type="term" value="P:protein quality control for misfolded or incompletely synthesized proteins"/>
    <property type="evidence" value="ECO:0007669"/>
    <property type="project" value="UniProtKB-UniRule"/>
</dbReference>
<keyword evidence="12" id="KW-1185">Reference proteome</keyword>
<feature type="site" description="Discriminates between blocked and unblocked aminoacyl-tRNA" evidence="7">
    <location>
        <position position="9"/>
    </location>
</feature>
<dbReference type="PANTHER" id="PTHR17224">
    <property type="entry name" value="PEPTIDYL-TRNA HYDROLASE"/>
    <property type="match status" value="1"/>
</dbReference>
<feature type="binding site" evidence="7">
    <location>
        <position position="14"/>
    </location>
    <ligand>
        <name>tRNA</name>
        <dbReference type="ChEBI" id="CHEBI:17843"/>
    </ligand>
</feature>
<dbReference type="GO" id="GO:0005737">
    <property type="term" value="C:cytoplasm"/>
    <property type="evidence" value="ECO:0007669"/>
    <property type="project" value="UniProtKB-SubCell"/>
</dbReference>
<comment type="subcellular location">
    <subcellularLocation>
        <location evidence="7">Cytoplasm</location>
    </subcellularLocation>
</comment>
<keyword evidence="4 7" id="KW-0694">RNA-binding</keyword>
<comment type="catalytic activity">
    <reaction evidence="7 8">
        <text>an N-acyl-L-alpha-aminoacyl-tRNA + H2O = an N-acyl-L-amino acid + a tRNA + H(+)</text>
        <dbReference type="Rhea" id="RHEA:54448"/>
        <dbReference type="Rhea" id="RHEA-COMP:10123"/>
        <dbReference type="Rhea" id="RHEA-COMP:13883"/>
        <dbReference type="ChEBI" id="CHEBI:15377"/>
        <dbReference type="ChEBI" id="CHEBI:15378"/>
        <dbReference type="ChEBI" id="CHEBI:59874"/>
        <dbReference type="ChEBI" id="CHEBI:78442"/>
        <dbReference type="ChEBI" id="CHEBI:138191"/>
        <dbReference type="EC" id="3.1.1.29"/>
    </reaction>
</comment>
<evidence type="ECO:0000256" key="10">
    <source>
        <dbReference type="SAM" id="MobiDB-lite"/>
    </source>
</evidence>
<keyword evidence="2 7" id="KW-0820">tRNA-binding</keyword>
<dbReference type="Proteomes" id="UP000245802">
    <property type="component" value="Chromosome"/>
</dbReference>
<dbReference type="RefSeq" id="WP_010048169.1">
    <property type="nucleotide sequence ID" value="NZ_CP025958.1"/>
</dbReference>
<feature type="binding site" evidence="7">
    <location>
        <position position="64"/>
    </location>
    <ligand>
        <name>tRNA</name>
        <dbReference type="ChEBI" id="CHEBI:17843"/>
    </ligand>
</feature>
<organism evidence="11 12">
    <name type="scientific">Gemmata obscuriglobus</name>
    <dbReference type="NCBI Taxonomy" id="114"/>
    <lineage>
        <taxon>Bacteria</taxon>
        <taxon>Pseudomonadati</taxon>
        <taxon>Planctomycetota</taxon>
        <taxon>Planctomycetia</taxon>
        <taxon>Gemmatales</taxon>
        <taxon>Gemmataceae</taxon>
        <taxon>Gemmata</taxon>
    </lineage>
</organism>
<dbReference type="SUPFAM" id="SSF53178">
    <property type="entry name" value="Peptidyl-tRNA hydrolase-like"/>
    <property type="match status" value="1"/>
</dbReference>
<keyword evidence="3 7" id="KW-0378">Hydrolase</keyword>
<dbReference type="HAMAP" id="MF_00083">
    <property type="entry name" value="Pept_tRNA_hydro_bact"/>
    <property type="match status" value="1"/>
</dbReference>
<dbReference type="InterPro" id="IPR036416">
    <property type="entry name" value="Pept_tRNA_hydro_sf"/>
</dbReference>
<dbReference type="GO" id="GO:0072344">
    <property type="term" value="P:rescue of stalled ribosome"/>
    <property type="evidence" value="ECO:0007669"/>
    <property type="project" value="UniProtKB-UniRule"/>
</dbReference>
<feature type="binding site" evidence="7">
    <location>
        <position position="112"/>
    </location>
    <ligand>
        <name>tRNA</name>
        <dbReference type="ChEBI" id="CHEBI:17843"/>
    </ligand>
</feature>
<dbReference type="InterPro" id="IPR018171">
    <property type="entry name" value="Pept_tRNA_hydro_CS"/>
</dbReference>
<evidence type="ECO:0000256" key="4">
    <source>
        <dbReference type="ARBA" id="ARBA00022884"/>
    </source>
</evidence>
<dbReference type="FunFam" id="3.40.50.1470:FF:000001">
    <property type="entry name" value="Peptidyl-tRNA hydrolase"/>
    <property type="match status" value="1"/>
</dbReference>
<dbReference type="InterPro" id="IPR001328">
    <property type="entry name" value="Pept_tRNA_hydro"/>
</dbReference>
<dbReference type="PROSITE" id="PS01195">
    <property type="entry name" value="PEPT_TRNA_HYDROL_1"/>
    <property type="match status" value="1"/>
</dbReference>
<evidence type="ECO:0000256" key="3">
    <source>
        <dbReference type="ARBA" id="ARBA00022801"/>
    </source>
</evidence>
<dbReference type="NCBIfam" id="TIGR00447">
    <property type="entry name" value="pth"/>
    <property type="match status" value="1"/>
</dbReference>
<keyword evidence="7" id="KW-0963">Cytoplasm</keyword>
<dbReference type="OrthoDB" id="9800507at2"/>
<dbReference type="KEGG" id="gog:C1280_18575"/>
<feature type="site" description="Stabilizes the basic form of H active site to accept a proton" evidence="7">
    <location>
        <position position="91"/>
    </location>
</feature>
<dbReference type="EC" id="3.1.1.29" evidence="1 7"/>
<gene>
    <name evidence="7" type="primary">pth</name>
    <name evidence="11" type="ORF">C1280_18575</name>
</gene>
<proteinExistence type="inferred from homology"/>
<dbReference type="PANTHER" id="PTHR17224:SF1">
    <property type="entry name" value="PEPTIDYL-TRNA HYDROLASE"/>
    <property type="match status" value="1"/>
</dbReference>
<feature type="region of interest" description="Disordered" evidence="10">
    <location>
        <begin position="180"/>
        <end position="213"/>
    </location>
</feature>
<evidence type="ECO:0000256" key="6">
    <source>
        <dbReference type="ARBA" id="ARBA00050038"/>
    </source>
</evidence>
<comment type="function">
    <text evidence="7">Catalyzes the release of premature peptidyl moieties from peptidyl-tRNA molecules trapped in stalled 50S ribosomal subunits, and thus maintains levels of free tRNAs and 50S ribosomes.</text>
</comment>
<dbReference type="AlphaFoldDB" id="A0A2Z3H5G2"/>
<feature type="active site" description="Proton acceptor" evidence="7">
    <location>
        <position position="19"/>
    </location>
</feature>
<evidence type="ECO:0000256" key="7">
    <source>
        <dbReference type="HAMAP-Rule" id="MF_00083"/>
    </source>
</evidence>
<evidence type="ECO:0000256" key="1">
    <source>
        <dbReference type="ARBA" id="ARBA00013260"/>
    </source>
</evidence>
<evidence type="ECO:0000313" key="11">
    <source>
        <dbReference type="EMBL" id="AWM38796.1"/>
    </source>
</evidence>
<accession>A0A2Z3H5G2</accession>
<protein>
    <recommendedName>
        <fullName evidence="6 7">Peptidyl-tRNA hydrolase</fullName>
        <shortName evidence="7">Pth</shortName>
        <ecNumber evidence="1 7">3.1.1.29</ecNumber>
    </recommendedName>
</protein>
<dbReference type="Gene3D" id="3.40.50.1470">
    <property type="entry name" value="Peptidyl-tRNA hydrolase"/>
    <property type="match status" value="1"/>
</dbReference>
<dbReference type="CDD" id="cd00462">
    <property type="entry name" value="PTH"/>
    <property type="match status" value="1"/>
</dbReference>
<evidence type="ECO:0000256" key="9">
    <source>
        <dbReference type="RuleBase" id="RU004320"/>
    </source>
</evidence>
<dbReference type="GO" id="GO:0000049">
    <property type="term" value="F:tRNA binding"/>
    <property type="evidence" value="ECO:0007669"/>
    <property type="project" value="UniProtKB-UniRule"/>
</dbReference>
<evidence type="ECO:0000256" key="8">
    <source>
        <dbReference type="RuleBase" id="RU000673"/>
    </source>
</evidence>
<evidence type="ECO:0000256" key="2">
    <source>
        <dbReference type="ARBA" id="ARBA00022555"/>
    </source>
</evidence>
<dbReference type="GO" id="GO:0004045">
    <property type="term" value="F:peptidyl-tRNA hydrolase activity"/>
    <property type="evidence" value="ECO:0007669"/>
    <property type="project" value="UniProtKB-UniRule"/>
</dbReference>
<comment type="similarity">
    <text evidence="5 7 9">Belongs to the PTH family.</text>
</comment>
<feature type="binding site" evidence="7">
    <location>
        <position position="66"/>
    </location>
    <ligand>
        <name>tRNA</name>
        <dbReference type="ChEBI" id="CHEBI:17843"/>
    </ligand>
</feature>
<sequence length="213" mass="22559">MKVIVGLGNPGPKYAGTRHNVGFDVIDYLANGPGVGSARERFEALISETKEGDETVLLVKPLTFMNLSGRAVRAILDFYKVPVENVLVICDDLNLPLGKLRMRIKGSHGGQNGLRNIQEQLGTDAYCRLRVGLGQPAVGDAVDFVLGKFKPGERAAAEEAIATAAQAALVWAKQGAEASMNRFNGGSADDGGAKEKGKGQKAKKAKGETPQPE</sequence>
<comment type="function">
    <text evidence="7">Hydrolyzes ribosome-free peptidyl-tRNAs (with 1 or more amino acids incorporated), which drop off the ribosome during protein synthesis, or as a result of ribosome stalling.</text>
</comment>
<comment type="subunit">
    <text evidence="7">Monomer.</text>
</comment>
<reference evidence="11 12" key="1">
    <citation type="submission" date="2018-01" db="EMBL/GenBank/DDBJ databases">
        <title>G. obscuriglobus.</title>
        <authorList>
            <person name="Franke J."/>
            <person name="Blomberg W."/>
            <person name="Selmecki A."/>
        </authorList>
    </citation>
    <scope>NUCLEOTIDE SEQUENCE [LARGE SCALE GENOMIC DNA]</scope>
    <source>
        <strain evidence="11 12">DSM 5831</strain>
    </source>
</reference>